<dbReference type="InterPro" id="IPR008414">
    <property type="entry name" value="HBL"/>
</dbReference>
<proteinExistence type="predicted"/>
<evidence type="ECO:0000313" key="4">
    <source>
        <dbReference type="Proteomes" id="UP000823485"/>
    </source>
</evidence>
<accession>A0ABS2R788</accession>
<dbReference type="PANTHER" id="PTHR38443:SF2">
    <property type="entry name" value="NON-HEMOLYTIC ENTEROTOXIN LYTIC COMPONENT L1"/>
    <property type="match status" value="1"/>
</dbReference>
<evidence type="ECO:0000256" key="2">
    <source>
        <dbReference type="SAM" id="SignalP"/>
    </source>
</evidence>
<feature type="coiled-coil region" evidence="1">
    <location>
        <begin position="280"/>
        <end position="307"/>
    </location>
</feature>
<feature type="chain" id="PRO_5047132367" evidence="2">
    <location>
        <begin position="31"/>
        <end position="396"/>
    </location>
</feature>
<dbReference type="RefSeq" id="WP_321189651.1">
    <property type="nucleotide sequence ID" value="NZ_JAFBFH010000007.1"/>
</dbReference>
<dbReference type="Proteomes" id="UP000823485">
    <property type="component" value="Unassembled WGS sequence"/>
</dbReference>
<comment type="caution">
    <text evidence="3">The sequence shown here is derived from an EMBL/GenBank/DDBJ whole genome shotgun (WGS) entry which is preliminary data.</text>
</comment>
<keyword evidence="1" id="KW-0175">Coiled coil</keyword>
<feature type="signal peptide" evidence="2">
    <location>
        <begin position="1"/>
        <end position="30"/>
    </location>
</feature>
<dbReference type="InterPro" id="IPR052785">
    <property type="entry name" value="Enterotoxin_cmpnt"/>
</dbReference>
<evidence type="ECO:0000256" key="1">
    <source>
        <dbReference type="SAM" id="Coils"/>
    </source>
</evidence>
<keyword evidence="4" id="KW-1185">Reference proteome</keyword>
<organism evidence="3 4">
    <name type="scientific">Siminovitchia thermophila</name>
    <dbReference type="NCBI Taxonomy" id="1245522"/>
    <lineage>
        <taxon>Bacteria</taxon>
        <taxon>Bacillati</taxon>
        <taxon>Bacillota</taxon>
        <taxon>Bacilli</taxon>
        <taxon>Bacillales</taxon>
        <taxon>Bacillaceae</taxon>
        <taxon>Siminovitchia</taxon>
    </lineage>
</organism>
<dbReference type="SUPFAM" id="SSF58100">
    <property type="entry name" value="Bacterial hemolysins"/>
    <property type="match status" value="1"/>
</dbReference>
<dbReference type="PANTHER" id="PTHR38443">
    <property type="match status" value="1"/>
</dbReference>
<reference evidence="3 4" key="1">
    <citation type="submission" date="2021-01" db="EMBL/GenBank/DDBJ databases">
        <title>Genomic Encyclopedia of Type Strains, Phase IV (KMG-IV): sequencing the most valuable type-strain genomes for metagenomic binning, comparative biology and taxonomic classification.</title>
        <authorList>
            <person name="Goeker M."/>
        </authorList>
    </citation>
    <scope>NUCLEOTIDE SEQUENCE [LARGE SCALE GENOMIC DNA]</scope>
    <source>
        <strain evidence="3 4">DSM 105453</strain>
    </source>
</reference>
<evidence type="ECO:0000313" key="3">
    <source>
        <dbReference type="EMBL" id="MBM7714451.1"/>
    </source>
</evidence>
<gene>
    <name evidence="3" type="ORF">JOC94_001423</name>
</gene>
<dbReference type="Gene3D" id="1.20.1170.10">
    <property type="match status" value="1"/>
</dbReference>
<dbReference type="EMBL" id="JAFBFH010000007">
    <property type="protein sequence ID" value="MBM7714451.1"/>
    <property type="molecule type" value="Genomic_DNA"/>
</dbReference>
<sequence>MAKKMYKPIMVIVTAGTVAFSMIAPSYASAEAAKQEAVQVSQTDSYKKFQLGPDGLREAIKTTGSNALVMDLYALTIIKQPDINFKNVSVIAIPLQTKIVEDQSNARENAKTWLDQLKPQLIQTNENIINYDNKFEGYYEKLLEAADQKDPAALTARLTRLSDSVMENKQAVDKLIVDLKKFREKLESDTKNLKAHTNEITTILASQETGIPLLKNQIETYYDAINKYNNILIGSAVATAVGPLAIVGGVVVLVTGYGTPLGVGLIAGGIGLTGGGTAGIVLAKKGIDEAEAQIKALTGEVTNAEIQLAGVTAIKQQMQYLTDTIDIAIDSLQNMSTQWNTMGAKYKSLIRNIDVLSPQEFDLLKEDLQIAKASWKNIKGYAENLYVEEIKVVDNQ</sequence>
<name>A0ABS2R788_9BACI</name>
<keyword evidence="2" id="KW-0732">Signal</keyword>
<dbReference type="CDD" id="cd22653">
    <property type="entry name" value="ClyA_HblB-like"/>
    <property type="match status" value="1"/>
</dbReference>
<protein>
    <submittedName>
        <fullName evidence="3">Non-hemolytic enterotoxin B/C</fullName>
    </submittedName>
</protein>
<dbReference type="Pfam" id="PF05791">
    <property type="entry name" value="Bacillus_HBL"/>
    <property type="match status" value="1"/>
</dbReference>